<feature type="region of interest" description="Disordered" evidence="1">
    <location>
        <begin position="207"/>
        <end position="431"/>
    </location>
</feature>
<accession>A0A653DA98</accession>
<keyword evidence="3" id="KW-1185">Reference proteome</keyword>
<dbReference type="AlphaFoldDB" id="A0A653DA98"/>
<feature type="region of interest" description="Disordered" evidence="1">
    <location>
        <begin position="1"/>
        <end position="21"/>
    </location>
</feature>
<reference evidence="2 3" key="1">
    <citation type="submission" date="2019-01" db="EMBL/GenBank/DDBJ databases">
        <authorList>
            <person name="Sayadi A."/>
        </authorList>
    </citation>
    <scope>NUCLEOTIDE SEQUENCE [LARGE SCALE GENOMIC DNA]</scope>
</reference>
<evidence type="ECO:0000256" key="1">
    <source>
        <dbReference type="SAM" id="MobiDB-lite"/>
    </source>
</evidence>
<feature type="compositionally biased region" description="Polar residues" evidence="1">
    <location>
        <begin position="157"/>
        <end position="170"/>
    </location>
</feature>
<proteinExistence type="predicted"/>
<dbReference type="EMBL" id="CAACVG010010882">
    <property type="protein sequence ID" value="VEN56918.1"/>
    <property type="molecule type" value="Genomic_DNA"/>
</dbReference>
<dbReference type="OrthoDB" id="6765713at2759"/>
<sequence>METSLNDGVYDNGGNTVQNVPHQPLLMDTNEMYTNNVMQYQTTDSSNSVYDIKETMMKTSEAELTQTTQQFYYSQTEQQNNQGGYGDYVLQQQTEATYMQQQTVNPEFPQEQFLQISNIQNEQVVTERPEENSMQYVEAPESSFGSQYEAEKIQDAASETVQLVDSSPMPQEQVHDDPDHQEIMETNTTVEKTPVENTAPLVESVVEEGCQQEQAAEPDDGQRPEELSTAHQSAELSEELKEEPSAVEPQIEYTEPVTLEDNQDAALNNGVESESSTKQKQEPVESQQVVQENDDLADKNVVADETVTEESVVQQETHQFVQETEPVGMVEEIIDDPPPVETPGDPLQVQETTVQETEDVSQHDDQSAYMSEIREEANSRLSVTSSTSSQGGRRSSRRPYQDIPLHVVGHNLTKPGENQLNGKPTPKPRLGVKVPYWLVSPRLSVT</sequence>
<dbReference type="Proteomes" id="UP000410492">
    <property type="component" value="Unassembled WGS sequence"/>
</dbReference>
<organism evidence="2 3">
    <name type="scientific">Callosobruchus maculatus</name>
    <name type="common">Southern cowpea weevil</name>
    <name type="synonym">Pulse bruchid</name>
    <dbReference type="NCBI Taxonomy" id="64391"/>
    <lineage>
        <taxon>Eukaryota</taxon>
        <taxon>Metazoa</taxon>
        <taxon>Ecdysozoa</taxon>
        <taxon>Arthropoda</taxon>
        <taxon>Hexapoda</taxon>
        <taxon>Insecta</taxon>
        <taxon>Pterygota</taxon>
        <taxon>Neoptera</taxon>
        <taxon>Endopterygota</taxon>
        <taxon>Coleoptera</taxon>
        <taxon>Polyphaga</taxon>
        <taxon>Cucujiformia</taxon>
        <taxon>Chrysomeloidea</taxon>
        <taxon>Chrysomelidae</taxon>
        <taxon>Bruchinae</taxon>
        <taxon>Bruchini</taxon>
        <taxon>Callosobruchus</taxon>
    </lineage>
</organism>
<feature type="compositionally biased region" description="Basic and acidic residues" evidence="1">
    <location>
        <begin position="360"/>
        <end position="378"/>
    </location>
</feature>
<evidence type="ECO:0000313" key="2">
    <source>
        <dbReference type="EMBL" id="VEN56918.1"/>
    </source>
</evidence>
<gene>
    <name evidence="2" type="ORF">CALMAC_LOCUS15679</name>
</gene>
<feature type="compositionally biased region" description="Low complexity" evidence="1">
    <location>
        <begin position="309"/>
        <end position="319"/>
    </location>
</feature>
<feature type="region of interest" description="Disordered" evidence="1">
    <location>
        <begin position="154"/>
        <end position="179"/>
    </location>
</feature>
<protein>
    <submittedName>
        <fullName evidence="2">Uncharacterized protein</fullName>
    </submittedName>
</protein>
<evidence type="ECO:0000313" key="3">
    <source>
        <dbReference type="Proteomes" id="UP000410492"/>
    </source>
</evidence>
<feature type="compositionally biased region" description="Low complexity" evidence="1">
    <location>
        <begin position="379"/>
        <end position="393"/>
    </location>
</feature>
<name>A0A653DA98_CALMS</name>